<feature type="region of interest" description="Disordered" evidence="1">
    <location>
        <begin position="1"/>
        <end position="35"/>
    </location>
</feature>
<reference evidence="2 3" key="1">
    <citation type="journal article" date="2019" name="Commun. Biol.">
        <title>The bagworm genome reveals a unique fibroin gene that provides high tensile strength.</title>
        <authorList>
            <person name="Kono N."/>
            <person name="Nakamura H."/>
            <person name="Ohtoshi R."/>
            <person name="Tomita M."/>
            <person name="Numata K."/>
            <person name="Arakawa K."/>
        </authorList>
    </citation>
    <scope>NUCLEOTIDE SEQUENCE [LARGE SCALE GENOMIC DNA]</scope>
</reference>
<evidence type="ECO:0000256" key="1">
    <source>
        <dbReference type="SAM" id="MobiDB-lite"/>
    </source>
</evidence>
<keyword evidence="3" id="KW-1185">Reference proteome</keyword>
<feature type="region of interest" description="Disordered" evidence="1">
    <location>
        <begin position="252"/>
        <end position="274"/>
    </location>
</feature>
<feature type="compositionally biased region" description="Basic and acidic residues" evidence="1">
    <location>
        <begin position="14"/>
        <end position="25"/>
    </location>
</feature>
<gene>
    <name evidence="2" type="ORF">EVAR_75252_1</name>
</gene>
<feature type="region of interest" description="Disordered" evidence="1">
    <location>
        <begin position="84"/>
        <end position="170"/>
    </location>
</feature>
<dbReference type="AlphaFoldDB" id="A0A4C1V8L7"/>
<sequence>MCRVRVRARTRRQSRGDADGYELSHKQCSGGGRQPAAGDAARAAGGGRLQLFTEFYVDIKLYGYSLVDDKPVIEARGRARRAAAAARGGGAPSRRYVTRPRDSAPRRPRRLGKQQCALTEYGIPSPAPDPRRARPAPAGNPGLNHRYSFLTPSTGPAGRTAHEREPASAHGDWPRVFVLANRVRCSGAHAEGPCGASRVPKRSRVSHPHNSYYAALEQWRSAAAAAVTLSRSIRSLLAVDTSARLVCAVSRRTTHGRRAPPAPPPPAPAPTPRRRRARLSRWGFFHCTTA</sequence>
<protein>
    <submittedName>
        <fullName evidence="2">Uncharacterized protein</fullName>
    </submittedName>
</protein>
<dbReference type="Proteomes" id="UP000299102">
    <property type="component" value="Unassembled WGS sequence"/>
</dbReference>
<evidence type="ECO:0000313" key="2">
    <source>
        <dbReference type="EMBL" id="GBP35049.1"/>
    </source>
</evidence>
<name>A0A4C1V8L7_EUMVA</name>
<feature type="compositionally biased region" description="Pro residues" evidence="1">
    <location>
        <begin position="260"/>
        <end position="271"/>
    </location>
</feature>
<feature type="compositionally biased region" description="Basic residues" evidence="1">
    <location>
        <begin position="1"/>
        <end position="13"/>
    </location>
</feature>
<organism evidence="2 3">
    <name type="scientific">Eumeta variegata</name>
    <name type="common">Bagworm moth</name>
    <name type="synonym">Eumeta japonica</name>
    <dbReference type="NCBI Taxonomy" id="151549"/>
    <lineage>
        <taxon>Eukaryota</taxon>
        <taxon>Metazoa</taxon>
        <taxon>Ecdysozoa</taxon>
        <taxon>Arthropoda</taxon>
        <taxon>Hexapoda</taxon>
        <taxon>Insecta</taxon>
        <taxon>Pterygota</taxon>
        <taxon>Neoptera</taxon>
        <taxon>Endopterygota</taxon>
        <taxon>Lepidoptera</taxon>
        <taxon>Glossata</taxon>
        <taxon>Ditrysia</taxon>
        <taxon>Tineoidea</taxon>
        <taxon>Psychidae</taxon>
        <taxon>Oiketicinae</taxon>
        <taxon>Eumeta</taxon>
    </lineage>
</organism>
<evidence type="ECO:0000313" key="3">
    <source>
        <dbReference type="Proteomes" id="UP000299102"/>
    </source>
</evidence>
<proteinExistence type="predicted"/>
<dbReference type="EMBL" id="BGZK01000298">
    <property type="protein sequence ID" value="GBP35049.1"/>
    <property type="molecule type" value="Genomic_DNA"/>
</dbReference>
<accession>A0A4C1V8L7</accession>
<comment type="caution">
    <text evidence="2">The sequence shown here is derived from an EMBL/GenBank/DDBJ whole genome shotgun (WGS) entry which is preliminary data.</text>
</comment>